<dbReference type="Gene3D" id="3.40.50.1820">
    <property type="entry name" value="alpha/beta hydrolase"/>
    <property type="match status" value="1"/>
</dbReference>
<dbReference type="EMBL" id="JBHTIK010000007">
    <property type="protein sequence ID" value="MFD0849086.1"/>
    <property type="molecule type" value="Genomic_DNA"/>
</dbReference>
<protein>
    <recommendedName>
        <fullName evidence="4">Alpha/beta hydrolase family protein</fullName>
    </recommendedName>
</protein>
<sequence>MRWNIYAGVGLLLLPMAGFMPAEAAERFPSPECETYVAYDRDMVLPGYLIASKTGAKVCVPFTTVGARPPADYKGDFYVDEFADETLRARWLQCKADPVCSARVSPVVNGRKPPNREHRITDPHHRHLLGKISEGANLDLAVIRRPAFFAQAPYREPIAAVEAKTYTVEFTAPAEAHERIHKGIDTPVKLRGWYMQGRGVPGAKGRKVRALIVMSGGGGTRLTAIDHPEDRLYSIHIETGKTAINSFPNTRTGSPGQAGWRSMMAMFNAAGFDVLAYDRRGVGVSSGYSDTNTLQQGRDLLAALASLRSGEGMRALSPKGKLYAGTDAARALRGKTAELPTLLLGNSRGTMASGWAMTMNFDKDCSYDLVEITCTPPRRDPSIKGAMLMSEFTSGPGFVSATPTPEDEERGLGKDRGLFIGASQIEHNIVFFPGSAILAGMKTWPAAFFARGLWDYAASLEGTITSYDRVAGLKELVVVRGPHPFETWPEAEKTRVRERLRAFALAAIRGAHDVPGARAWTTMKELVATTEDVWEPSSAPRP</sequence>
<evidence type="ECO:0000256" key="1">
    <source>
        <dbReference type="SAM" id="SignalP"/>
    </source>
</evidence>
<dbReference type="Proteomes" id="UP001597124">
    <property type="component" value="Unassembled WGS sequence"/>
</dbReference>
<evidence type="ECO:0000313" key="2">
    <source>
        <dbReference type="EMBL" id="MFD0849086.1"/>
    </source>
</evidence>
<dbReference type="RefSeq" id="WP_381491085.1">
    <property type="nucleotide sequence ID" value="NZ_JBHTIK010000007.1"/>
</dbReference>
<keyword evidence="3" id="KW-1185">Reference proteome</keyword>
<proteinExistence type="predicted"/>
<feature type="chain" id="PRO_5046204022" description="Alpha/beta hydrolase family protein" evidence="1">
    <location>
        <begin position="25"/>
        <end position="542"/>
    </location>
</feature>
<feature type="signal peptide" evidence="1">
    <location>
        <begin position="1"/>
        <end position="24"/>
    </location>
</feature>
<evidence type="ECO:0000313" key="3">
    <source>
        <dbReference type="Proteomes" id="UP001597124"/>
    </source>
</evidence>
<dbReference type="SUPFAM" id="SSF53474">
    <property type="entry name" value="alpha/beta-Hydrolases"/>
    <property type="match status" value="1"/>
</dbReference>
<organism evidence="2 3">
    <name type="scientific">Sphingosinicella xenopeptidilytica</name>
    <dbReference type="NCBI Taxonomy" id="364098"/>
    <lineage>
        <taxon>Bacteria</taxon>
        <taxon>Pseudomonadati</taxon>
        <taxon>Pseudomonadota</taxon>
        <taxon>Alphaproteobacteria</taxon>
        <taxon>Sphingomonadales</taxon>
        <taxon>Sphingosinicellaceae</taxon>
        <taxon>Sphingosinicella</taxon>
    </lineage>
</organism>
<gene>
    <name evidence="2" type="ORF">ACFQ00_12180</name>
</gene>
<evidence type="ECO:0008006" key="4">
    <source>
        <dbReference type="Google" id="ProtNLM"/>
    </source>
</evidence>
<accession>A0ABW3C3V5</accession>
<reference evidence="3" key="1">
    <citation type="journal article" date="2019" name="Int. J. Syst. Evol. Microbiol.">
        <title>The Global Catalogue of Microorganisms (GCM) 10K type strain sequencing project: providing services to taxonomists for standard genome sequencing and annotation.</title>
        <authorList>
            <consortium name="The Broad Institute Genomics Platform"/>
            <consortium name="The Broad Institute Genome Sequencing Center for Infectious Disease"/>
            <person name="Wu L."/>
            <person name="Ma J."/>
        </authorList>
    </citation>
    <scope>NUCLEOTIDE SEQUENCE [LARGE SCALE GENOMIC DNA]</scope>
    <source>
        <strain evidence="3">CCUG 52537</strain>
    </source>
</reference>
<dbReference type="InterPro" id="IPR029058">
    <property type="entry name" value="AB_hydrolase_fold"/>
</dbReference>
<keyword evidence="1" id="KW-0732">Signal</keyword>
<name>A0ABW3C3V5_SPHXN</name>
<comment type="caution">
    <text evidence="2">The sequence shown here is derived from an EMBL/GenBank/DDBJ whole genome shotgun (WGS) entry which is preliminary data.</text>
</comment>